<evidence type="ECO:0000256" key="1">
    <source>
        <dbReference type="SAM" id="Phobius"/>
    </source>
</evidence>
<dbReference type="GO" id="GO:0005506">
    <property type="term" value="F:iron ion binding"/>
    <property type="evidence" value="ECO:0007669"/>
    <property type="project" value="InterPro"/>
</dbReference>
<dbReference type="InterPro" id="IPR036396">
    <property type="entry name" value="Cyt_P450_sf"/>
</dbReference>
<dbReference type="AlphaFoldDB" id="A0AAP0WRU4"/>
<keyword evidence="1" id="KW-0472">Membrane</keyword>
<dbReference type="SUPFAM" id="SSF48264">
    <property type="entry name" value="Cytochrome P450"/>
    <property type="match status" value="1"/>
</dbReference>
<dbReference type="InterPro" id="IPR001128">
    <property type="entry name" value="Cyt_P450"/>
</dbReference>
<gene>
    <name evidence="2" type="ORF">L1049_006778</name>
</gene>
<dbReference type="Proteomes" id="UP001415857">
    <property type="component" value="Unassembled WGS sequence"/>
</dbReference>
<protein>
    <recommendedName>
        <fullName evidence="4">Cytochrome P450</fullName>
    </recommendedName>
</protein>
<keyword evidence="3" id="KW-1185">Reference proteome</keyword>
<comment type="caution">
    <text evidence="2">The sequence shown here is derived from an EMBL/GenBank/DDBJ whole genome shotgun (WGS) entry which is preliminary data.</text>
</comment>
<evidence type="ECO:0000313" key="2">
    <source>
        <dbReference type="EMBL" id="KAK9277239.1"/>
    </source>
</evidence>
<dbReference type="EMBL" id="JBBPBK010000010">
    <property type="protein sequence ID" value="KAK9277239.1"/>
    <property type="molecule type" value="Genomic_DNA"/>
</dbReference>
<keyword evidence="1" id="KW-1133">Transmembrane helix</keyword>
<evidence type="ECO:0000313" key="3">
    <source>
        <dbReference type="Proteomes" id="UP001415857"/>
    </source>
</evidence>
<feature type="transmembrane region" description="Helical" evidence="1">
    <location>
        <begin position="22"/>
        <end position="42"/>
    </location>
</feature>
<dbReference type="GO" id="GO:0004497">
    <property type="term" value="F:monooxygenase activity"/>
    <property type="evidence" value="ECO:0007669"/>
    <property type="project" value="InterPro"/>
</dbReference>
<dbReference type="PANTHER" id="PTHR47951:SF7">
    <property type="entry name" value="FLAVONOID 3',5'-HYDROXYLASE-LIKE ISOFORM X1"/>
    <property type="match status" value="1"/>
</dbReference>
<dbReference type="PANTHER" id="PTHR47951">
    <property type="entry name" value="OS08G0547900 PROTEIN"/>
    <property type="match status" value="1"/>
</dbReference>
<dbReference type="Gene3D" id="1.10.630.10">
    <property type="entry name" value="Cytochrome P450"/>
    <property type="match status" value="1"/>
</dbReference>
<dbReference type="GO" id="GO:0016705">
    <property type="term" value="F:oxidoreductase activity, acting on paired donors, with incorporation or reduction of molecular oxygen"/>
    <property type="evidence" value="ECO:0007669"/>
    <property type="project" value="InterPro"/>
</dbReference>
<dbReference type="Pfam" id="PF00067">
    <property type="entry name" value="p450"/>
    <property type="match status" value="1"/>
</dbReference>
<organism evidence="2 3">
    <name type="scientific">Liquidambar formosana</name>
    <name type="common">Formosan gum</name>
    <dbReference type="NCBI Taxonomy" id="63359"/>
    <lineage>
        <taxon>Eukaryota</taxon>
        <taxon>Viridiplantae</taxon>
        <taxon>Streptophyta</taxon>
        <taxon>Embryophyta</taxon>
        <taxon>Tracheophyta</taxon>
        <taxon>Spermatophyta</taxon>
        <taxon>Magnoliopsida</taxon>
        <taxon>eudicotyledons</taxon>
        <taxon>Gunneridae</taxon>
        <taxon>Pentapetalae</taxon>
        <taxon>Saxifragales</taxon>
        <taxon>Altingiaceae</taxon>
        <taxon>Liquidambar</taxon>
    </lineage>
</organism>
<sequence>MSNVISGMWSWWWDDAGNEKGGLHGAILAVSVAMLALLWSLWTAKKSRNLSAPLPPGPRGLPIVGYLPFLGSDIHRTFTQLARVYGPIYKLWLGNKLCVVLNSPSLVREVARDQDTTFADCGSLIPSLTISYGGNNIAFSSYGPEWRKLRKIFVRQMLSNVSLDACYALRREEVKKTIRDVYDKIGTPVKIGELTLLMVINAVMSMVWDGTVQGEKGSDIGAELPEVLSEIMVLLAKPNVSDFFPRIARFDVQGIEKRMKNHLHWCDRIFNSATDIRRNMDGAKVEGAGKNEERKDFLPQLTHSLQFWFLVFVFEHGNC</sequence>
<reference evidence="2 3" key="1">
    <citation type="journal article" date="2024" name="Plant J.">
        <title>Genome sequences and population genomics reveal climatic adaptation and genomic divergence between two closely related sweetgum species.</title>
        <authorList>
            <person name="Xu W.Q."/>
            <person name="Ren C.Q."/>
            <person name="Zhang X.Y."/>
            <person name="Comes H.P."/>
            <person name="Liu X.H."/>
            <person name="Li Y.G."/>
            <person name="Kettle C.J."/>
            <person name="Jalonen R."/>
            <person name="Gaisberger H."/>
            <person name="Ma Y.Z."/>
            <person name="Qiu Y.X."/>
        </authorList>
    </citation>
    <scope>NUCLEOTIDE SEQUENCE [LARGE SCALE GENOMIC DNA]</scope>
    <source>
        <strain evidence="2">Hangzhou</strain>
    </source>
</reference>
<dbReference type="GO" id="GO:0020037">
    <property type="term" value="F:heme binding"/>
    <property type="evidence" value="ECO:0007669"/>
    <property type="project" value="InterPro"/>
</dbReference>
<proteinExistence type="predicted"/>
<keyword evidence="1" id="KW-0812">Transmembrane</keyword>
<name>A0AAP0WRU4_LIQFO</name>
<accession>A0AAP0WRU4</accession>
<evidence type="ECO:0008006" key="4">
    <source>
        <dbReference type="Google" id="ProtNLM"/>
    </source>
</evidence>